<sequence length="117" mass="13599">MQVGLTLREEFECKIHELLGDKADRSLSMSNDHYIEIVEEIKAVDLIDMQSELDGDYTFILNYQDHFTKFVVLWPLKTKTADAVADVILDVFCSLEDPNILHSDNKREFCNKVQYLL</sequence>
<evidence type="ECO:0000313" key="2">
    <source>
        <dbReference type="EMBL" id="KAJ8878440.1"/>
    </source>
</evidence>
<dbReference type="PROSITE" id="PS50994">
    <property type="entry name" value="INTEGRASE"/>
    <property type="match status" value="1"/>
</dbReference>
<dbReference type="EMBL" id="JARBHB010000007">
    <property type="protein sequence ID" value="KAJ8878440.1"/>
    <property type="molecule type" value="Genomic_DNA"/>
</dbReference>
<accession>A0ABQ9H2E7</accession>
<dbReference type="Pfam" id="PF00665">
    <property type="entry name" value="rve"/>
    <property type="match status" value="1"/>
</dbReference>
<feature type="domain" description="Integrase catalytic" evidence="1">
    <location>
        <begin position="32"/>
        <end position="117"/>
    </location>
</feature>
<evidence type="ECO:0000259" key="1">
    <source>
        <dbReference type="PROSITE" id="PS50994"/>
    </source>
</evidence>
<dbReference type="InterPro" id="IPR001584">
    <property type="entry name" value="Integrase_cat-core"/>
</dbReference>
<dbReference type="Gene3D" id="3.30.420.10">
    <property type="entry name" value="Ribonuclease H-like superfamily/Ribonuclease H"/>
    <property type="match status" value="1"/>
</dbReference>
<comment type="caution">
    <text evidence="2">The sequence shown here is derived from an EMBL/GenBank/DDBJ whole genome shotgun (WGS) entry which is preliminary data.</text>
</comment>
<dbReference type="InterPro" id="IPR036397">
    <property type="entry name" value="RNaseH_sf"/>
</dbReference>
<keyword evidence="3" id="KW-1185">Reference proteome</keyword>
<dbReference type="Proteomes" id="UP001159363">
    <property type="component" value="Chromosome 6"/>
</dbReference>
<dbReference type="SUPFAM" id="SSF53098">
    <property type="entry name" value="Ribonuclease H-like"/>
    <property type="match status" value="1"/>
</dbReference>
<reference evidence="2 3" key="1">
    <citation type="submission" date="2023-02" db="EMBL/GenBank/DDBJ databases">
        <title>LHISI_Scaffold_Assembly.</title>
        <authorList>
            <person name="Stuart O.P."/>
            <person name="Cleave R."/>
            <person name="Magrath M.J.L."/>
            <person name="Mikheyev A.S."/>
        </authorList>
    </citation>
    <scope>NUCLEOTIDE SEQUENCE [LARGE SCALE GENOMIC DNA]</scope>
    <source>
        <strain evidence="2">Daus_M_001</strain>
        <tissue evidence="2">Leg muscle</tissue>
    </source>
</reference>
<evidence type="ECO:0000313" key="3">
    <source>
        <dbReference type="Proteomes" id="UP001159363"/>
    </source>
</evidence>
<organism evidence="2 3">
    <name type="scientific">Dryococelus australis</name>
    <dbReference type="NCBI Taxonomy" id="614101"/>
    <lineage>
        <taxon>Eukaryota</taxon>
        <taxon>Metazoa</taxon>
        <taxon>Ecdysozoa</taxon>
        <taxon>Arthropoda</taxon>
        <taxon>Hexapoda</taxon>
        <taxon>Insecta</taxon>
        <taxon>Pterygota</taxon>
        <taxon>Neoptera</taxon>
        <taxon>Polyneoptera</taxon>
        <taxon>Phasmatodea</taxon>
        <taxon>Verophasmatodea</taxon>
        <taxon>Anareolatae</taxon>
        <taxon>Phasmatidae</taxon>
        <taxon>Eurycanthinae</taxon>
        <taxon>Dryococelus</taxon>
    </lineage>
</organism>
<protein>
    <recommendedName>
        <fullName evidence="1">Integrase catalytic domain-containing protein</fullName>
    </recommendedName>
</protein>
<proteinExistence type="predicted"/>
<gene>
    <name evidence="2" type="ORF">PR048_019018</name>
</gene>
<dbReference type="InterPro" id="IPR012337">
    <property type="entry name" value="RNaseH-like_sf"/>
</dbReference>
<name>A0ABQ9H2E7_9NEOP</name>